<evidence type="ECO:0000313" key="2">
    <source>
        <dbReference type="Proteomes" id="UP001174909"/>
    </source>
</evidence>
<dbReference type="Proteomes" id="UP001174909">
    <property type="component" value="Unassembled WGS sequence"/>
</dbReference>
<accession>A0AA35QX66</accession>
<evidence type="ECO:0000313" key="1">
    <source>
        <dbReference type="EMBL" id="CAI7995217.1"/>
    </source>
</evidence>
<name>A0AA35QX66_GEOBA</name>
<reference evidence="1" key="1">
    <citation type="submission" date="2023-03" db="EMBL/GenBank/DDBJ databases">
        <authorList>
            <person name="Steffen K."/>
            <person name="Cardenas P."/>
        </authorList>
    </citation>
    <scope>NUCLEOTIDE SEQUENCE</scope>
</reference>
<organism evidence="1 2">
    <name type="scientific">Geodia barretti</name>
    <name type="common">Barrett's horny sponge</name>
    <dbReference type="NCBI Taxonomy" id="519541"/>
    <lineage>
        <taxon>Eukaryota</taxon>
        <taxon>Metazoa</taxon>
        <taxon>Porifera</taxon>
        <taxon>Demospongiae</taxon>
        <taxon>Heteroscleromorpha</taxon>
        <taxon>Tetractinellida</taxon>
        <taxon>Astrophorina</taxon>
        <taxon>Geodiidae</taxon>
        <taxon>Geodia</taxon>
    </lineage>
</organism>
<protein>
    <submittedName>
        <fullName evidence="1">Uncharacterized protein</fullName>
    </submittedName>
</protein>
<comment type="caution">
    <text evidence="1">The sequence shown here is derived from an EMBL/GenBank/DDBJ whole genome shotgun (WGS) entry which is preliminary data.</text>
</comment>
<dbReference type="EMBL" id="CASHTH010000240">
    <property type="protein sequence ID" value="CAI7995217.1"/>
    <property type="molecule type" value="Genomic_DNA"/>
</dbReference>
<keyword evidence="2" id="KW-1185">Reference proteome</keyword>
<gene>
    <name evidence="1" type="ORF">GBAR_LOCUS1653</name>
</gene>
<sequence length="51" mass="5794">MRLRSVPEKHPGAGILWTGVTGKVYYIQPMKYEIVAICRSIISCLLEGQWT</sequence>
<dbReference type="AlphaFoldDB" id="A0AA35QX66"/>
<proteinExistence type="predicted"/>